<keyword evidence="5 7" id="KW-1133">Transmembrane helix</keyword>
<evidence type="ECO:0000256" key="6">
    <source>
        <dbReference type="ARBA" id="ARBA00023136"/>
    </source>
</evidence>
<comment type="pathway">
    <text evidence="7">Protein modification; lipoprotein biosynthesis (diacylglyceryl transfer).</text>
</comment>
<feature type="transmembrane region" description="Helical" evidence="7">
    <location>
        <begin position="54"/>
        <end position="74"/>
    </location>
</feature>
<evidence type="ECO:0000313" key="9">
    <source>
        <dbReference type="EMBL" id="MBT0768887.1"/>
    </source>
</evidence>
<keyword evidence="2 7" id="KW-1003">Cell membrane</keyword>
<evidence type="ECO:0000256" key="1">
    <source>
        <dbReference type="ARBA" id="ARBA00007150"/>
    </source>
</evidence>
<keyword evidence="3 7" id="KW-0808">Transferase</keyword>
<keyword evidence="9" id="KW-0328">Glycosyltransferase</keyword>
<dbReference type="PROSITE" id="PS01311">
    <property type="entry name" value="LGT"/>
    <property type="match status" value="1"/>
</dbReference>
<dbReference type="EMBL" id="JAHBAY010000003">
    <property type="protein sequence ID" value="MBT0768887.1"/>
    <property type="molecule type" value="Genomic_DNA"/>
</dbReference>
<comment type="catalytic activity">
    <reaction evidence="7">
        <text>L-cysteinyl-[prolipoprotein] + a 1,2-diacyl-sn-glycero-3-phospho-(1'-sn-glycerol) = an S-1,2-diacyl-sn-glyceryl-L-cysteinyl-[prolipoprotein] + sn-glycerol 1-phosphate + H(+)</text>
        <dbReference type="Rhea" id="RHEA:56712"/>
        <dbReference type="Rhea" id="RHEA-COMP:14679"/>
        <dbReference type="Rhea" id="RHEA-COMP:14680"/>
        <dbReference type="ChEBI" id="CHEBI:15378"/>
        <dbReference type="ChEBI" id="CHEBI:29950"/>
        <dbReference type="ChEBI" id="CHEBI:57685"/>
        <dbReference type="ChEBI" id="CHEBI:64716"/>
        <dbReference type="ChEBI" id="CHEBI:140658"/>
        <dbReference type="EC" id="2.5.1.145"/>
    </reaction>
</comment>
<protein>
    <recommendedName>
        <fullName evidence="7">Phosphatidylglycerol--prolipoprotein diacylglyceryl transferase</fullName>
        <ecNumber evidence="7">2.5.1.145</ecNumber>
    </recommendedName>
</protein>
<proteinExistence type="inferred from homology"/>
<name>A0ABS5TCT2_9ACTN</name>
<dbReference type="InterPro" id="IPR001640">
    <property type="entry name" value="Lgt"/>
</dbReference>
<dbReference type="Pfam" id="PF01790">
    <property type="entry name" value="LGT"/>
    <property type="match status" value="1"/>
</dbReference>
<keyword evidence="4 7" id="KW-0812">Transmembrane</keyword>
<evidence type="ECO:0000256" key="2">
    <source>
        <dbReference type="ARBA" id="ARBA00022475"/>
    </source>
</evidence>
<comment type="similarity">
    <text evidence="1 7">Belongs to the Lgt family.</text>
</comment>
<feature type="transmembrane region" description="Helical" evidence="7">
    <location>
        <begin position="94"/>
        <end position="116"/>
    </location>
</feature>
<dbReference type="PANTHER" id="PTHR30589">
    <property type="entry name" value="PROLIPOPROTEIN DIACYLGLYCERYL TRANSFERASE"/>
    <property type="match status" value="1"/>
</dbReference>
<evidence type="ECO:0000256" key="3">
    <source>
        <dbReference type="ARBA" id="ARBA00022679"/>
    </source>
</evidence>
<reference evidence="9 10" key="1">
    <citation type="submission" date="2021-05" db="EMBL/GenBank/DDBJ databases">
        <title>Kineosporia and Streptomyces sp. nov. two new marine actinobacteria isolated from Coral.</title>
        <authorList>
            <person name="Buangrab K."/>
            <person name="Sutthacheep M."/>
            <person name="Yeemin T."/>
            <person name="Harunari E."/>
            <person name="Igarashi Y."/>
            <person name="Kanchanasin P."/>
            <person name="Tanasupawat S."/>
            <person name="Phongsopitanun W."/>
        </authorList>
    </citation>
    <scope>NUCLEOTIDE SEQUENCE [LARGE SCALE GENOMIC DNA]</scope>
    <source>
        <strain evidence="9 10">J2-2</strain>
    </source>
</reference>
<evidence type="ECO:0000256" key="4">
    <source>
        <dbReference type="ARBA" id="ARBA00022692"/>
    </source>
</evidence>
<feature type="transmembrane region" description="Helical" evidence="7">
    <location>
        <begin position="220"/>
        <end position="239"/>
    </location>
</feature>
<dbReference type="RefSeq" id="WP_214155191.1">
    <property type="nucleotide sequence ID" value="NZ_JAHBAY010000003.1"/>
</dbReference>
<evidence type="ECO:0000256" key="5">
    <source>
        <dbReference type="ARBA" id="ARBA00022989"/>
    </source>
</evidence>
<gene>
    <name evidence="7" type="primary">lgt</name>
    <name evidence="9" type="ORF">KIH74_08120</name>
</gene>
<evidence type="ECO:0000256" key="7">
    <source>
        <dbReference type="HAMAP-Rule" id="MF_01147"/>
    </source>
</evidence>
<comment type="caution">
    <text evidence="9">The sequence shown here is derived from an EMBL/GenBank/DDBJ whole genome shotgun (WGS) entry which is preliminary data.</text>
</comment>
<feature type="region of interest" description="Disordered" evidence="8">
    <location>
        <begin position="284"/>
        <end position="361"/>
    </location>
</feature>
<organism evidence="9 10">
    <name type="scientific">Kineosporia corallincola</name>
    <dbReference type="NCBI Taxonomy" id="2835133"/>
    <lineage>
        <taxon>Bacteria</taxon>
        <taxon>Bacillati</taxon>
        <taxon>Actinomycetota</taxon>
        <taxon>Actinomycetes</taxon>
        <taxon>Kineosporiales</taxon>
        <taxon>Kineosporiaceae</taxon>
        <taxon>Kineosporia</taxon>
    </lineage>
</organism>
<feature type="transmembrane region" description="Helical" evidence="7">
    <location>
        <begin position="196"/>
        <end position="213"/>
    </location>
</feature>
<feature type="transmembrane region" description="Helical" evidence="7">
    <location>
        <begin position="24"/>
        <end position="42"/>
    </location>
</feature>
<dbReference type="GO" id="GO:0016757">
    <property type="term" value="F:glycosyltransferase activity"/>
    <property type="evidence" value="ECO:0007669"/>
    <property type="project" value="UniProtKB-KW"/>
</dbReference>
<sequence length="361" mass="38667">MNAAVLASIPSPDQGVWHLGPLPLRGYALCILIGIGLAIWICQIRWRARGGDPAVVLDIATWAVPFGVVGGRLYHVITSPQQYFGEGGDPVKALFIWEGGLGIWGAIALGGVGAWIAVRRRGILLPPFADALAPGLLIAQAFGRWGNWFNNELYGKPLAADNPFALKIYEWDTSTGQAIRDAAGDPVVKGYYEPTFLYECGWNLLAAVVILLVDRRFRLGHGRVFALYVMTYCIGRGYIETLRIDEANHILGLRLNVWTSIILFTAGLAYLLISSRLRPGRDASLYRPGHEPAGETPAATEPDSAQQADVTGPAAKPDGEEPSGKTPESTKASGEKPGEKDQPGGNGAVGEAEVAARKSGD</sequence>
<evidence type="ECO:0000313" key="10">
    <source>
        <dbReference type="Proteomes" id="UP001197247"/>
    </source>
</evidence>
<keyword evidence="6 7" id="KW-0472">Membrane</keyword>
<comment type="function">
    <text evidence="7">Catalyzes the transfer of the diacylglyceryl group from phosphatidylglycerol to the sulfhydryl group of the N-terminal cysteine of a prolipoprotein, the first step in the formation of mature lipoproteins.</text>
</comment>
<evidence type="ECO:0000256" key="8">
    <source>
        <dbReference type="SAM" id="MobiDB-lite"/>
    </source>
</evidence>
<feature type="binding site" evidence="7">
    <location>
        <position position="144"/>
    </location>
    <ligand>
        <name>a 1,2-diacyl-sn-glycero-3-phospho-(1'-sn-glycerol)</name>
        <dbReference type="ChEBI" id="CHEBI:64716"/>
    </ligand>
</feature>
<feature type="transmembrane region" description="Helical" evidence="7">
    <location>
        <begin position="123"/>
        <end position="143"/>
    </location>
</feature>
<dbReference type="HAMAP" id="MF_01147">
    <property type="entry name" value="Lgt"/>
    <property type="match status" value="1"/>
</dbReference>
<feature type="transmembrane region" description="Helical" evidence="7">
    <location>
        <begin position="251"/>
        <end position="273"/>
    </location>
</feature>
<accession>A0ABS5TCT2</accession>
<dbReference type="PANTHER" id="PTHR30589:SF0">
    <property type="entry name" value="PHOSPHATIDYLGLYCEROL--PROLIPOPROTEIN DIACYLGLYCERYL TRANSFERASE"/>
    <property type="match status" value="1"/>
</dbReference>
<comment type="subcellular location">
    <subcellularLocation>
        <location evidence="7">Cell membrane</location>
        <topology evidence="7">Multi-pass membrane protein</topology>
    </subcellularLocation>
</comment>
<dbReference type="NCBIfam" id="TIGR00544">
    <property type="entry name" value="lgt"/>
    <property type="match status" value="1"/>
</dbReference>
<dbReference type="EC" id="2.5.1.145" evidence="7"/>
<keyword evidence="10" id="KW-1185">Reference proteome</keyword>
<feature type="compositionally biased region" description="Basic and acidic residues" evidence="8">
    <location>
        <begin position="333"/>
        <end position="342"/>
    </location>
</feature>
<dbReference type="Proteomes" id="UP001197247">
    <property type="component" value="Unassembled WGS sequence"/>
</dbReference>